<sequence length="47" mass="5229">MTWPDSEYRVKPGDLSLPIERNQSTPLRMMDGTLAIVSTLLITVGQP</sequence>
<evidence type="ECO:0000313" key="1">
    <source>
        <dbReference type="EMBL" id="EUA89540.1"/>
    </source>
</evidence>
<proteinExistence type="predicted"/>
<keyword evidence="2" id="KW-1185">Reference proteome</keyword>
<reference evidence="1 2" key="1">
    <citation type="submission" date="2014-01" db="EMBL/GenBank/DDBJ databases">
        <authorList>
            <person name="Dobos K."/>
            <person name="Lenaerts A."/>
            <person name="Ordway D."/>
            <person name="DeGroote M.A."/>
            <person name="Parker T."/>
            <person name="Sizemore C."/>
            <person name="Tallon L.J."/>
            <person name="Sadzewicz L.K."/>
            <person name="Sengamalay N."/>
            <person name="Fraser C.M."/>
            <person name="Hine E."/>
            <person name="Shefchek K.A."/>
            <person name="Das S.P."/>
            <person name="Tettelin H."/>
        </authorList>
    </citation>
    <scope>NUCLEOTIDE SEQUENCE [LARGE SCALE GENOMIC DNA]</scope>
    <source>
        <strain evidence="1 2">Harvey</strain>
    </source>
</reference>
<accession>A0ABP3AE12</accession>
<dbReference type="Proteomes" id="UP000020681">
    <property type="component" value="Unassembled WGS sequence"/>
</dbReference>
<protein>
    <submittedName>
        <fullName evidence="1">Uncharacterized protein</fullName>
    </submittedName>
</protein>
<gene>
    <name evidence="1" type="ORF">I551_3911</name>
</gene>
<dbReference type="EMBL" id="JAOL01000120">
    <property type="protein sequence ID" value="EUA89540.1"/>
    <property type="molecule type" value="Genomic_DNA"/>
</dbReference>
<evidence type="ECO:0000313" key="2">
    <source>
        <dbReference type="Proteomes" id="UP000020681"/>
    </source>
</evidence>
<organism evidence="1 2">
    <name type="scientific">Mycobacterium ulcerans str. Harvey</name>
    <dbReference type="NCBI Taxonomy" id="1299332"/>
    <lineage>
        <taxon>Bacteria</taxon>
        <taxon>Bacillati</taxon>
        <taxon>Actinomycetota</taxon>
        <taxon>Actinomycetes</taxon>
        <taxon>Mycobacteriales</taxon>
        <taxon>Mycobacteriaceae</taxon>
        <taxon>Mycobacterium</taxon>
        <taxon>Mycobacterium ulcerans group</taxon>
    </lineage>
</organism>
<name>A0ABP3AE12_MYCUL</name>
<comment type="caution">
    <text evidence="1">The sequence shown here is derived from an EMBL/GenBank/DDBJ whole genome shotgun (WGS) entry which is preliminary data.</text>
</comment>